<feature type="chain" id="PRO_5039133653" description="pectinesterase" evidence="11">
    <location>
        <begin position="30"/>
        <end position="336"/>
    </location>
</feature>
<dbReference type="EC" id="3.1.1.11" evidence="4"/>
<feature type="non-terminal residue" evidence="13">
    <location>
        <position position="1"/>
    </location>
</feature>
<evidence type="ECO:0000256" key="4">
    <source>
        <dbReference type="ARBA" id="ARBA00013229"/>
    </source>
</evidence>
<keyword evidence="5" id="KW-0964">Secreted</keyword>
<dbReference type="Gramene" id="Psat04G0495600-T1">
    <property type="protein sequence ID" value="KAI5421334.1"/>
    <property type="gene ID" value="KIW84_044956"/>
</dbReference>
<dbReference type="GO" id="GO:0042545">
    <property type="term" value="P:cell wall modification"/>
    <property type="evidence" value="ECO:0007669"/>
    <property type="project" value="InterPro"/>
</dbReference>
<dbReference type="Proteomes" id="UP001058974">
    <property type="component" value="Chromosome 4"/>
</dbReference>
<evidence type="ECO:0000259" key="12">
    <source>
        <dbReference type="Pfam" id="PF01095"/>
    </source>
</evidence>
<dbReference type="InterPro" id="IPR011050">
    <property type="entry name" value="Pectin_lyase_fold/virulence"/>
</dbReference>
<evidence type="ECO:0000256" key="1">
    <source>
        <dbReference type="ARBA" id="ARBA00004191"/>
    </source>
</evidence>
<keyword evidence="6" id="KW-0378">Hydrolase</keyword>
<keyword evidence="11" id="KW-0732">Signal</keyword>
<keyword evidence="14" id="KW-1185">Reference proteome</keyword>
<evidence type="ECO:0000256" key="7">
    <source>
        <dbReference type="ARBA" id="ARBA00023085"/>
    </source>
</evidence>
<dbReference type="Pfam" id="PF01095">
    <property type="entry name" value="Pectinesterase"/>
    <property type="match status" value="1"/>
</dbReference>
<dbReference type="InterPro" id="IPR000070">
    <property type="entry name" value="Pectinesterase_cat"/>
</dbReference>
<evidence type="ECO:0000256" key="2">
    <source>
        <dbReference type="ARBA" id="ARBA00005184"/>
    </source>
</evidence>
<evidence type="ECO:0000256" key="6">
    <source>
        <dbReference type="ARBA" id="ARBA00022801"/>
    </source>
</evidence>
<dbReference type="EMBL" id="JAMSHJ010000004">
    <property type="protein sequence ID" value="KAI5421334.1"/>
    <property type="molecule type" value="Genomic_DNA"/>
</dbReference>
<comment type="caution">
    <text evidence="13">The sequence shown here is derived from an EMBL/GenBank/DDBJ whole genome shotgun (WGS) entry which is preliminary data.</text>
</comment>
<comment type="pathway">
    <text evidence="2">Glycan metabolism; pectin degradation; 2-dehydro-3-deoxy-D-gluconate from pectin: step 1/5.</text>
</comment>
<evidence type="ECO:0000256" key="8">
    <source>
        <dbReference type="ARBA" id="ARBA00023180"/>
    </source>
</evidence>
<evidence type="ECO:0000256" key="9">
    <source>
        <dbReference type="ARBA" id="ARBA00047928"/>
    </source>
</evidence>
<keyword evidence="7" id="KW-0063">Aspartyl esterase</keyword>
<keyword evidence="5" id="KW-0134">Cell wall</keyword>
<dbReference type="InterPro" id="IPR012334">
    <property type="entry name" value="Pectin_lyas_fold"/>
</dbReference>
<evidence type="ECO:0000313" key="14">
    <source>
        <dbReference type="Proteomes" id="UP001058974"/>
    </source>
</evidence>
<dbReference type="FunFam" id="2.160.20.10:FF:000013">
    <property type="entry name" value="Pectinesterase"/>
    <property type="match status" value="1"/>
</dbReference>
<dbReference type="GO" id="GO:0045490">
    <property type="term" value="P:pectin catabolic process"/>
    <property type="evidence" value="ECO:0007669"/>
    <property type="project" value="TreeGrafter"/>
</dbReference>
<reference evidence="13 14" key="1">
    <citation type="journal article" date="2022" name="Nat. Genet.">
        <title>Improved pea reference genome and pan-genome highlight genomic features and evolutionary characteristics.</title>
        <authorList>
            <person name="Yang T."/>
            <person name="Liu R."/>
            <person name="Luo Y."/>
            <person name="Hu S."/>
            <person name="Wang D."/>
            <person name="Wang C."/>
            <person name="Pandey M.K."/>
            <person name="Ge S."/>
            <person name="Xu Q."/>
            <person name="Li N."/>
            <person name="Li G."/>
            <person name="Huang Y."/>
            <person name="Saxena R.K."/>
            <person name="Ji Y."/>
            <person name="Li M."/>
            <person name="Yan X."/>
            <person name="He Y."/>
            <person name="Liu Y."/>
            <person name="Wang X."/>
            <person name="Xiang C."/>
            <person name="Varshney R.K."/>
            <person name="Ding H."/>
            <person name="Gao S."/>
            <person name="Zong X."/>
        </authorList>
    </citation>
    <scope>NUCLEOTIDE SEQUENCE [LARGE SCALE GENOMIC DNA]</scope>
    <source>
        <strain evidence="13 14">cv. Zhongwan 6</strain>
    </source>
</reference>
<protein>
    <recommendedName>
        <fullName evidence="4">pectinesterase</fullName>
        <ecNumber evidence="4">3.1.1.11</ecNumber>
    </recommendedName>
</protein>
<feature type="domain" description="Pectinesterase catalytic" evidence="12">
    <location>
        <begin position="39"/>
        <end position="322"/>
    </location>
</feature>
<dbReference type="GO" id="GO:0030599">
    <property type="term" value="F:pectinesterase activity"/>
    <property type="evidence" value="ECO:0007669"/>
    <property type="project" value="UniProtKB-EC"/>
</dbReference>
<dbReference type="SUPFAM" id="SSF51126">
    <property type="entry name" value="Pectin lyase-like"/>
    <property type="match status" value="1"/>
</dbReference>
<gene>
    <name evidence="13" type="ORF">KIW84_044956</name>
</gene>
<feature type="signal peptide" evidence="11">
    <location>
        <begin position="1"/>
        <end position="29"/>
    </location>
</feature>
<dbReference type="Gene3D" id="2.160.20.10">
    <property type="entry name" value="Single-stranded right-handed beta-helix, Pectin lyase-like"/>
    <property type="match status" value="1"/>
</dbReference>
<sequence>TPNQKKMSSLQSFAFILILIILFFDICESNDCSNPSKTITVNQSGKANFKTIQSAIDSVPEGNSQWIHIQISSGVYKEQIYIPRNKPCIYLEGFSRQTTSVEWSIHENATFETRANNTAAKGITFANTLNSPVLEVNGITQGVAARIRADKCVFYDCGFLGVQDTLFSDIGRHYFKKCFIQGGVDFIFGNGQSIFEDSNIFFWMGRNGPKSDGVITAHYRKSPDDPSGFVFNRCKISGYGGKFELGRAMEAYARVIVANSYVSDSVKPEGWSPRLCVGHEANLTFVEEKCFGGGADKSKRVKWMKSLSGDELNKFLSLSFIDQEGWISKLPTNMFS</sequence>
<comment type="catalytic activity">
    <reaction evidence="9">
        <text>[(1-&gt;4)-alpha-D-galacturonosyl methyl ester](n) + n H2O = [(1-&gt;4)-alpha-D-galacturonosyl](n) + n methanol + n H(+)</text>
        <dbReference type="Rhea" id="RHEA:22380"/>
        <dbReference type="Rhea" id="RHEA-COMP:14570"/>
        <dbReference type="Rhea" id="RHEA-COMP:14573"/>
        <dbReference type="ChEBI" id="CHEBI:15377"/>
        <dbReference type="ChEBI" id="CHEBI:15378"/>
        <dbReference type="ChEBI" id="CHEBI:17790"/>
        <dbReference type="ChEBI" id="CHEBI:140522"/>
        <dbReference type="ChEBI" id="CHEBI:140523"/>
        <dbReference type="EC" id="3.1.1.11"/>
    </reaction>
</comment>
<evidence type="ECO:0000256" key="10">
    <source>
        <dbReference type="ARBA" id="ARBA00057335"/>
    </source>
</evidence>
<name>A0A9D4XHR7_PEA</name>
<dbReference type="PANTHER" id="PTHR31321">
    <property type="entry name" value="ACYL-COA THIOESTER HYDROLASE YBHC-RELATED"/>
    <property type="match status" value="1"/>
</dbReference>
<evidence type="ECO:0000256" key="5">
    <source>
        <dbReference type="ARBA" id="ARBA00022512"/>
    </source>
</evidence>
<evidence type="ECO:0000256" key="3">
    <source>
        <dbReference type="ARBA" id="ARBA00008891"/>
    </source>
</evidence>
<comment type="similarity">
    <text evidence="3">Belongs to the pectinesterase family.</text>
</comment>
<organism evidence="13 14">
    <name type="scientific">Pisum sativum</name>
    <name type="common">Garden pea</name>
    <name type="synonym">Lathyrus oleraceus</name>
    <dbReference type="NCBI Taxonomy" id="3888"/>
    <lineage>
        <taxon>Eukaryota</taxon>
        <taxon>Viridiplantae</taxon>
        <taxon>Streptophyta</taxon>
        <taxon>Embryophyta</taxon>
        <taxon>Tracheophyta</taxon>
        <taxon>Spermatophyta</taxon>
        <taxon>Magnoliopsida</taxon>
        <taxon>eudicotyledons</taxon>
        <taxon>Gunneridae</taxon>
        <taxon>Pentapetalae</taxon>
        <taxon>rosids</taxon>
        <taxon>fabids</taxon>
        <taxon>Fabales</taxon>
        <taxon>Fabaceae</taxon>
        <taxon>Papilionoideae</taxon>
        <taxon>50 kb inversion clade</taxon>
        <taxon>NPAAA clade</taxon>
        <taxon>Hologalegina</taxon>
        <taxon>IRL clade</taxon>
        <taxon>Fabeae</taxon>
        <taxon>Lathyrus</taxon>
    </lineage>
</organism>
<keyword evidence="8" id="KW-0325">Glycoprotein</keyword>
<accession>A0A9D4XHR7</accession>
<comment type="function">
    <text evidence="10">Acts in the modification of cell walls via demethylesterification of cell wall pectin.</text>
</comment>
<proteinExistence type="inferred from homology"/>
<dbReference type="PANTHER" id="PTHR31321:SF134">
    <property type="entry name" value="PECTINESTERASE"/>
    <property type="match status" value="1"/>
</dbReference>
<dbReference type="AlphaFoldDB" id="A0A9D4XHR7"/>
<evidence type="ECO:0000313" key="13">
    <source>
        <dbReference type="EMBL" id="KAI5421334.1"/>
    </source>
</evidence>
<comment type="subcellular location">
    <subcellularLocation>
        <location evidence="1">Secreted</location>
        <location evidence="1">Cell wall</location>
    </subcellularLocation>
</comment>
<evidence type="ECO:0000256" key="11">
    <source>
        <dbReference type="SAM" id="SignalP"/>
    </source>
</evidence>